<dbReference type="SUPFAM" id="SSF144020">
    <property type="entry name" value="FdhE-like"/>
    <property type="match status" value="1"/>
</dbReference>
<reference evidence="2" key="1">
    <citation type="journal article" date="2014" name="Front. Microbiol.">
        <title>High frequency of phylogenetically diverse reductive dehalogenase-homologous genes in deep subseafloor sedimentary metagenomes.</title>
        <authorList>
            <person name="Kawai M."/>
            <person name="Futagami T."/>
            <person name="Toyoda A."/>
            <person name="Takaki Y."/>
            <person name="Nishi S."/>
            <person name="Hori S."/>
            <person name="Arai W."/>
            <person name="Tsubouchi T."/>
            <person name="Morono Y."/>
            <person name="Uchiyama I."/>
            <person name="Ito T."/>
            <person name="Fujiyama A."/>
            <person name="Inagaki F."/>
            <person name="Takami H."/>
        </authorList>
    </citation>
    <scope>NUCLEOTIDE SEQUENCE</scope>
    <source>
        <strain evidence="2">Expedition CK06-06</strain>
    </source>
</reference>
<accession>X1P8F1</accession>
<feature type="non-terminal residue" evidence="2">
    <location>
        <position position="1"/>
    </location>
</feature>
<name>X1P8F1_9ZZZZ</name>
<dbReference type="InterPro" id="IPR024064">
    <property type="entry name" value="FdhE-like_sf"/>
</dbReference>
<evidence type="ECO:0000256" key="1">
    <source>
        <dbReference type="SAM" id="Coils"/>
    </source>
</evidence>
<gene>
    <name evidence="2" type="ORF">S06H3_54657</name>
</gene>
<protein>
    <submittedName>
        <fullName evidence="2">Uncharacterized protein</fullName>
    </submittedName>
</protein>
<dbReference type="EMBL" id="BARV01034984">
    <property type="protein sequence ID" value="GAI52567.1"/>
    <property type="molecule type" value="Genomic_DNA"/>
</dbReference>
<keyword evidence="1" id="KW-0175">Coiled coil</keyword>
<organism evidence="2">
    <name type="scientific">marine sediment metagenome</name>
    <dbReference type="NCBI Taxonomy" id="412755"/>
    <lineage>
        <taxon>unclassified sequences</taxon>
        <taxon>metagenomes</taxon>
        <taxon>ecological metagenomes</taxon>
    </lineage>
</organism>
<comment type="caution">
    <text evidence="2">The sequence shown here is derived from an EMBL/GenBank/DDBJ whole genome shotgun (WGS) entry which is preliminary data.</text>
</comment>
<dbReference type="AlphaFoldDB" id="X1P8F1"/>
<evidence type="ECO:0000313" key="2">
    <source>
        <dbReference type="EMBL" id="GAI52567.1"/>
    </source>
</evidence>
<proteinExistence type="predicted"/>
<dbReference type="Gene3D" id="3.90.1670.10">
    <property type="entry name" value="FdhE-like domain"/>
    <property type="match status" value="1"/>
</dbReference>
<feature type="coiled-coil region" evidence="1">
    <location>
        <begin position="15"/>
        <end position="45"/>
    </location>
</feature>
<sequence>AQDSHTCPWREMPMLDKDQRVLEALARAREEHQELAGELDFYRALATVQFRAKAQLSAYVKVHDEAVMRQRLEDGMPQLTFGQLAIDPATLARLVNDIVDVMVHHDPDWAQTAERVEEPAADELMQLARQAFDGQPQWAQAERSASGLIALAVELALIPYLEWTSEALMPHLDQSLWRRCYCPLCGASP</sequence>